<evidence type="ECO:0000256" key="1">
    <source>
        <dbReference type="ARBA" id="ARBA00007274"/>
    </source>
</evidence>
<dbReference type="InterPro" id="IPR051159">
    <property type="entry name" value="Hexapeptide_acetyltransf"/>
</dbReference>
<dbReference type="InterPro" id="IPR011004">
    <property type="entry name" value="Trimer_LpxA-like_sf"/>
</dbReference>
<dbReference type="Gene3D" id="2.160.10.10">
    <property type="entry name" value="Hexapeptide repeat proteins"/>
    <property type="match status" value="1"/>
</dbReference>
<dbReference type="PANTHER" id="PTHR23416">
    <property type="entry name" value="SIALIC ACID SYNTHASE-RELATED"/>
    <property type="match status" value="1"/>
</dbReference>
<reference evidence="3 4" key="2">
    <citation type="submission" date="2020-04" db="EMBL/GenBank/DDBJ databases">
        <authorList>
            <person name="Fomenkov A."/>
            <person name="Anton B.P."/>
            <person name="Roberts R.J."/>
        </authorList>
    </citation>
    <scope>NUCLEOTIDE SEQUENCE [LARGE SCALE GENOMIC DNA]</scope>
    <source>
        <strain evidence="3 4">CCAP 1403/13f</strain>
    </source>
</reference>
<dbReference type="GO" id="GO:0043886">
    <property type="term" value="F:structural constituent of carboxysome shell"/>
    <property type="evidence" value="ECO:0007669"/>
    <property type="project" value="UniProtKB-ARBA"/>
</dbReference>
<sequence>MRLDNYTVGSYTPGATYSQQLLWYFIGSPLVESYWLPISSIKVSILRLFGASIGKGVNIKPGVRIKFPWRLTIGNHVWIGENTWIDNLATVVIENHVCLSQGVYLCTGNHDWNHPNFQLIPAPIHIQEGSWIAAKSVIGPGVTIGRGAVLALGSVTGRSLESNIIYSGNPAQPIKKRTECEDVVSRTAKNE</sequence>
<dbReference type="PANTHER" id="PTHR23416:SF23">
    <property type="entry name" value="ACETYLTRANSFERASE C18B11.09C-RELATED"/>
    <property type="match status" value="1"/>
</dbReference>
<keyword evidence="2 3" id="KW-0808">Transferase</keyword>
<reference evidence="3 4" key="1">
    <citation type="submission" date="2020-04" db="EMBL/GenBank/DDBJ databases">
        <title>Genome-Wide Identification of 5-Methylcytosine Sites in Bacterial Genomes By High-Throughput Sequencing of MspJI Restriction Fragments.</title>
        <authorList>
            <person name="Wu V."/>
        </authorList>
    </citation>
    <scope>NUCLEOTIDE SEQUENCE [LARGE SCALE GENOMIC DNA]</scope>
    <source>
        <strain evidence="3 4">CCAP 1403/13f</strain>
    </source>
</reference>
<name>A0A6H2BYC8_DOLFA</name>
<evidence type="ECO:0000256" key="2">
    <source>
        <dbReference type="ARBA" id="ARBA00022679"/>
    </source>
</evidence>
<gene>
    <name evidence="3" type="primary">wcaF</name>
    <name evidence="3" type="ORF">HGD76_08650</name>
</gene>
<proteinExistence type="inferred from homology"/>
<dbReference type="SUPFAM" id="SSF51161">
    <property type="entry name" value="Trimeric LpxA-like enzymes"/>
    <property type="match status" value="1"/>
</dbReference>
<dbReference type="CDD" id="cd05825">
    <property type="entry name" value="LbH_wcaF_like"/>
    <property type="match status" value="1"/>
</dbReference>
<organism evidence="3 4">
    <name type="scientific">Dolichospermum flos-aquae CCAP 1403/13F</name>
    <dbReference type="NCBI Taxonomy" id="315271"/>
    <lineage>
        <taxon>Bacteria</taxon>
        <taxon>Bacillati</taxon>
        <taxon>Cyanobacteriota</taxon>
        <taxon>Cyanophyceae</taxon>
        <taxon>Nostocales</taxon>
        <taxon>Aphanizomenonaceae</taxon>
        <taxon>Dolichospermum</taxon>
    </lineage>
</organism>
<evidence type="ECO:0000313" key="4">
    <source>
        <dbReference type="Proteomes" id="UP000502433"/>
    </source>
</evidence>
<dbReference type="AlphaFoldDB" id="A0A6H2BYC8"/>
<dbReference type="EMBL" id="CP051206">
    <property type="protein sequence ID" value="QJB44247.1"/>
    <property type="molecule type" value="Genomic_DNA"/>
</dbReference>
<protein>
    <submittedName>
        <fullName evidence="3">Colanic acid biosynthesis acetyltransferase WcaF</fullName>
    </submittedName>
</protein>
<dbReference type="GO" id="GO:0005829">
    <property type="term" value="C:cytosol"/>
    <property type="evidence" value="ECO:0007669"/>
    <property type="project" value="TreeGrafter"/>
</dbReference>
<comment type="similarity">
    <text evidence="1">Belongs to the transferase hexapeptide repeat family.</text>
</comment>
<dbReference type="Proteomes" id="UP000502433">
    <property type="component" value="Chromosome"/>
</dbReference>
<accession>A0A6H2BYC8</accession>
<dbReference type="GO" id="GO:0008374">
    <property type="term" value="F:O-acyltransferase activity"/>
    <property type="evidence" value="ECO:0007669"/>
    <property type="project" value="TreeGrafter"/>
</dbReference>
<dbReference type="GO" id="GO:0031470">
    <property type="term" value="C:carboxysome"/>
    <property type="evidence" value="ECO:0007669"/>
    <property type="project" value="UniProtKB-ARBA"/>
</dbReference>
<dbReference type="KEGG" id="dfs:HGD76_08650"/>
<evidence type="ECO:0000313" key="3">
    <source>
        <dbReference type="EMBL" id="QJB44247.1"/>
    </source>
</evidence>
<dbReference type="RefSeq" id="WP_168695540.1">
    <property type="nucleotide sequence ID" value="NZ_CP051206.1"/>
</dbReference>
<dbReference type="NCBIfam" id="NF007797">
    <property type="entry name" value="PRK10502.1"/>
    <property type="match status" value="1"/>
</dbReference>